<gene>
    <name evidence="1" type="ORF">AFUS01_LOCUS22773</name>
</gene>
<feature type="non-terminal residue" evidence="1">
    <location>
        <position position="1"/>
    </location>
</feature>
<dbReference type="EMBL" id="CAJVCH010268212">
    <property type="protein sequence ID" value="CAG7734379.1"/>
    <property type="molecule type" value="Genomic_DNA"/>
</dbReference>
<name>A0A8J2KFY3_9HEXA</name>
<reference evidence="1" key="1">
    <citation type="submission" date="2021-06" db="EMBL/GenBank/DDBJ databases">
        <authorList>
            <person name="Hodson N. C."/>
            <person name="Mongue J. A."/>
            <person name="Jaron S. K."/>
        </authorList>
    </citation>
    <scope>NUCLEOTIDE SEQUENCE</scope>
</reference>
<proteinExistence type="predicted"/>
<evidence type="ECO:0000313" key="1">
    <source>
        <dbReference type="EMBL" id="CAG7734379.1"/>
    </source>
</evidence>
<accession>A0A8J2KFY3</accession>
<dbReference type="AlphaFoldDB" id="A0A8J2KFY3"/>
<sequence length="18" mass="1963">FFGNFKNNGSFVKSGPSE</sequence>
<keyword evidence="2" id="KW-1185">Reference proteome</keyword>
<dbReference type="Proteomes" id="UP000708208">
    <property type="component" value="Unassembled WGS sequence"/>
</dbReference>
<comment type="caution">
    <text evidence="1">The sequence shown here is derived from an EMBL/GenBank/DDBJ whole genome shotgun (WGS) entry which is preliminary data.</text>
</comment>
<evidence type="ECO:0000313" key="2">
    <source>
        <dbReference type="Proteomes" id="UP000708208"/>
    </source>
</evidence>
<protein>
    <submittedName>
        <fullName evidence="1">Uncharacterized protein</fullName>
    </submittedName>
</protein>
<organism evidence="1 2">
    <name type="scientific">Allacma fusca</name>
    <dbReference type="NCBI Taxonomy" id="39272"/>
    <lineage>
        <taxon>Eukaryota</taxon>
        <taxon>Metazoa</taxon>
        <taxon>Ecdysozoa</taxon>
        <taxon>Arthropoda</taxon>
        <taxon>Hexapoda</taxon>
        <taxon>Collembola</taxon>
        <taxon>Symphypleona</taxon>
        <taxon>Sminthuridae</taxon>
        <taxon>Allacma</taxon>
    </lineage>
</organism>